<keyword evidence="6" id="KW-0812">Transmembrane</keyword>
<dbReference type="AlphaFoldDB" id="A0A8I1DC55"/>
<dbReference type="InterPro" id="IPR011055">
    <property type="entry name" value="Dup_hybrid_motif"/>
</dbReference>
<keyword evidence="4" id="KW-0788">Thiol protease</keyword>
<dbReference type="InterPro" id="IPR000064">
    <property type="entry name" value="NLP_P60_dom"/>
</dbReference>
<dbReference type="SUPFAM" id="SSF51261">
    <property type="entry name" value="Duplicated hybrid motif"/>
    <property type="match status" value="1"/>
</dbReference>
<evidence type="ECO:0000313" key="8">
    <source>
        <dbReference type="EMBL" id="MBH5147528.1"/>
    </source>
</evidence>
<reference evidence="8 9" key="1">
    <citation type="submission" date="2020-12" db="EMBL/GenBank/DDBJ databases">
        <title>Draft genome sequence of furan degrading bacterial strain FUR100.</title>
        <authorList>
            <person name="Woiski C."/>
        </authorList>
    </citation>
    <scope>NUCLEOTIDE SEQUENCE [LARGE SCALE GENOMIC DNA]</scope>
    <source>
        <strain evidence="8 9">FUR100</strain>
    </source>
</reference>
<dbReference type="PROSITE" id="PS51935">
    <property type="entry name" value="NLPC_P60"/>
    <property type="match status" value="1"/>
</dbReference>
<feature type="domain" description="NlpC/P60" evidence="7">
    <location>
        <begin position="417"/>
        <end position="558"/>
    </location>
</feature>
<dbReference type="SUPFAM" id="SSF54001">
    <property type="entry name" value="Cysteine proteinases"/>
    <property type="match status" value="1"/>
</dbReference>
<dbReference type="InterPro" id="IPR016047">
    <property type="entry name" value="M23ase_b-sheet_dom"/>
</dbReference>
<accession>A0A8I1DC55</accession>
<evidence type="ECO:0000256" key="4">
    <source>
        <dbReference type="ARBA" id="ARBA00022807"/>
    </source>
</evidence>
<dbReference type="Proteomes" id="UP000627573">
    <property type="component" value="Unassembled WGS sequence"/>
</dbReference>
<keyword evidence="9" id="KW-1185">Reference proteome</keyword>
<feature type="region of interest" description="Disordered" evidence="5">
    <location>
        <begin position="178"/>
        <end position="221"/>
    </location>
</feature>
<keyword evidence="6" id="KW-0472">Membrane</keyword>
<protein>
    <submittedName>
        <fullName evidence="8">Peptidoglycan DD-metalloendopeptidase family protein</fullName>
    </submittedName>
</protein>
<sequence>MSDDSSSGGVGGAIVVVGAAAVAFLLMIMAVVVVLVSEDEECAPVENGGGQVAAAGSLVKPTKSSETTDTSPFGPRWGTEHKGLDRAGPVGTPIYAFTDGRVREAGPADGFGNWIIVDHEIEGHVYSSVYGHMFDDGVMVRAGEQVRAGQQIGAIGNAGGSTGPHLHFEVWDGGRLPDGAGTAVDPQPWIDKAAEPGEAPAAPAPTSPGSGDAGDEGSGFGGLDGRQLAIAKQIVAVGEVMGIPDRGVVVALATASQESGFRMYANDGTDPRLEADQKDVGRSLDFPHDAVGRDHGSVNQFQQQYPWWGTLEELMNSATASRKFYEALAKQSGWESLPITVAAQNVQGSLYPDAYADDEPIATTLAAKFKGAGANMSEAELASIAAGGAIAVADGGSDACNDQQPAPGSGGGEGPASEFGRAIILAASRWIGTPYVWGGGDTNGPTGGGFDCSGLTLYAVYQASGGRISLPHFTGSTADPGQLYDSRGAEVPIDQKQPGDLIFFGPASNTHHVGIYYGLENGEEMLLHAPTEGQTVTIAPLSGMSGEQMHVRRFGASQPQPQPQEAR</sequence>
<evidence type="ECO:0000256" key="6">
    <source>
        <dbReference type="SAM" id="Phobius"/>
    </source>
</evidence>
<keyword evidence="3" id="KW-0378">Hydrolase</keyword>
<name>A0A8I1DC55_RHOER</name>
<feature type="region of interest" description="Disordered" evidence="5">
    <location>
        <begin position="57"/>
        <end position="85"/>
    </location>
</feature>
<evidence type="ECO:0000256" key="5">
    <source>
        <dbReference type="SAM" id="MobiDB-lite"/>
    </source>
</evidence>
<dbReference type="EMBL" id="JAECSB010000100">
    <property type="protein sequence ID" value="MBH5147528.1"/>
    <property type="molecule type" value="Genomic_DNA"/>
</dbReference>
<evidence type="ECO:0000256" key="1">
    <source>
        <dbReference type="ARBA" id="ARBA00007074"/>
    </source>
</evidence>
<evidence type="ECO:0000256" key="3">
    <source>
        <dbReference type="ARBA" id="ARBA00022801"/>
    </source>
</evidence>
<evidence type="ECO:0000256" key="2">
    <source>
        <dbReference type="ARBA" id="ARBA00022670"/>
    </source>
</evidence>
<dbReference type="Gene3D" id="3.90.1720.10">
    <property type="entry name" value="endopeptidase domain like (from Nostoc punctiforme)"/>
    <property type="match status" value="1"/>
</dbReference>
<dbReference type="Pfam" id="PF01551">
    <property type="entry name" value="Peptidase_M23"/>
    <property type="match status" value="1"/>
</dbReference>
<proteinExistence type="inferred from homology"/>
<feature type="transmembrane region" description="Helical" evidence="6">
    <location>
        <begin position="12"/>
        <end position="36"/>
    </location>
</feature>
<keyword evidence="6" id="KW-1133">Transmembrane helix</keyword>
<dbReference type="GO" id="GO:0008234">
    <property type="term" value="F:cysteine-type peptidase activity"/>
    <property type="evidence" value="ECO:0007669"/>
    <property type="project" value="UniProtKB-KW"/>
</dbReference>
<dbReference type="RefSeq" id="WP_197942276.1">
    <property type="nucleotide sequence ID" value="NZ_JAECSB010000100.1"/>
</dbReference>
<dbReference type="InterPro" id="IPR038765">
    <property type="entry name" value="Papain-like_cys_pep_sf"/>
</dbReference>
<organism evidence="8 9">
    <name type="scientific">Rhodococcus erythropolis</name>
    <name type="common">Arthrobacter picolinophilus</name>
    <dbReference type="NCBI Taxonomy" id="1833"/>
    <lineage>
        <taxon>Bacteria</taxon>
        <taxon>Bacillati</taxon>
        <taxon>Actinomycetota</taxon>
        <taxon>Actinomycetes</taxon>
        <taxon>Mycobacteriales</taxon>
        <taxon>Nocardiaceae</taxon>
        <taxon>Rhodococcus</taxon>
        <taxon>Rhodococcus erythropolis group</taxon>
    </lineage>
</organism>
<dbReference type="GO" id="GO:0006508">
    <property type="term" value="P:proteolysis"/>
    <property type="evidence" value="ECO:0007669"/>
    <property type="project" value="UniProtKB-KW"/>
</dbReference>
<evidence type="ECO:0000259" key="7">
    <source>
        <dbReference type="PROSITE" id="PS51935"/>
    </source>
</evidence>
<gene>
    <name evidence="8" type="ORF">I3517_33510</name>
</gene>
<dbReference type="InterPro" id="IPR050570">
    <property type="entry name" value="Cell_wall_metabolism_enzyme"/>
</dbReference>
<dbReference type="GO" id="GO:0004222">
    <property type="term" value="F:metalloendopeptidase activity"/>
    <property type="evidence" value="ECO:0007669"/>
    <property type="project" value="TreeGrafter"/>
</dbReference>
<dbReference type="Gene3D" id="2.70.70.10">
    <property type="entry name" value="Glucose Permease (Domain IIA)"/>
    <property type="match status" value="1"/>
</dbReference>
<dbReference type="PANTHER" id="PTHR21666">
    <property type="entry name" value="PEPTIDASE-RELATED"/>
    <property type="match status" value="1"/>
</dbReference>
<feature type="compositionally biased region" description="Polar residues" evidence="5">
    <location>
        <begin position="62"/>
        <end position="71"/>
    </location>
</feature>
<keyword evidence="2" id="KW-0645">Protease</keyword>
<feature type="region of interest" description="Disordered" evidence="5">
    <location>
        <begin position="396"/>
        <end position="415"/>
    </location>
</feature>
<comment type="caution">
    <text evidence="8">The sequence shown here is derived from an EMBL/GenBank/DDBJ whole genome shotgun (WGS) entry which is preliminary data.</text>
</comment>
<dbReference type="CDD" id="cd12797">
    <property type="entry name" value="M23_peptidase"/>
    <property type="match status" value="1"/>
</dbReference>
<evidence type="ECO:0000313" key="9">
    <source>
        <dbReference type="Proteomes" id="UP000627573"/>
    </source>
</evidence>
<dbReference type="Pfam" id="PF00877">
    <property type="entry name" value="NLPC_P60"/>
    <property type="match status" value="1"/>
</dbReference>
<dbReference type="PANTHER" id="PTHR21666:SF270">
    <property type="entry name" value="MUREIN HYDROLASE ACTIVATOR ENVC"/>
    <property type="match status" value="1"/>
</dbReference>
<comment type="similarity">
    <text evidence="1">Belongs to the peptidase C40 family.</text>
</comment>